<dbReference type="AlphaFoldDB" id="A0A7W8L890"/>
<evidence type="ECO:0000313" key="1">
    <source>
        <dbReference type="EMBL" id="MBB5400946.1"/>
    </source>
</evidence>
<protein>
    <submittedName>
        <fullName evidence="1">Uncharacterized protein</fullName>
    </submittedName>
</protein>
<evidence type="ECO:0000313" key="2">
    <source>
        <dbReference type="Proteomes" id="UP000592820"/>
    </source>
</evidence>
<sequence>MPFGQATERHFVFLAQSSCKRDGGVGYPHARHAPEALSFIRALHTIQYEMA</sequence>
<dbReference type="EMBL" id="JACHDE010000004">
    <property type="protein sequence ID" value="MBB5400946.1"/>
    <property type="molecule type" value="Genomic_DNA"/>
</dbReference>
<accession>A0A7W8L890</accession>
<name>A0A7W8L890_9BURK</name>
<gene>
    <name evidence="1" type="ORF">HDG41_003001</name>
</gene>
<reference evidence="1 2" key="1">
    <citation type="submission" date="2020-08" db="EMBL/GenBank/DDBJ databases">
        <title>Genomic Encyclopedia of Type Strains, Phase IV (KMG-V): Genome sequencing to study the core and pangenomes of soil and plant-associated prokaryotes.</title>
        <authorList>
            <person name="Whitman W."/>
        </authorList>
    </citation>
    <scope>NUCLEOTIDE SEQUENCE [LARGE SCALE GENOMIC DNA]</scope>
    <source>
        <strain evidence="1 2">JPY162</strain>
    </source>
</reference>
<dbReference type="Proteomes" id="UP000592820">
    <property type="component" value="Unassembled WGS sequence"/>
</dbReference>
<comment type="caution">
    <text evidence="1">The sequence shown here is derived from an EMBL/GenBank/DDBJ whole genome shotgun (WGS) entry which is preliminary data.</text>
</comment>
<proteinExistence type="predicted"/>
<organism evidence="1 2">
    <name type="scientific">Paraburkholderia youngii</name>
    <dbReference type="NCBI Taxonomy" id="2782701"/>
    <lineage>
        <taxon>Bacteria</taxon>
        <taxon>Pseudomonadati</taxon>
        <taxon>Pseudomonadota</taxon>
        <taxon>Betaproteobacteria</taxon>
        <taxon>Burkholderiales</taxon>
        <taxon>Burkholderiaceae</taxon>
        <taxon>Paraburkholderia</taxon>
    </lineage>
</organism>